<dbReference type="GO" id="GO:0016887">
    <property type="term" value="F:ATP hydrolysis activity"/>
    <property type="evidence" value="ECO:0007669"/>
    <property type="project" value="InterPro"/>
</dbReference>
<protein>
    <submittedName>
        <fullName evidence="3">Twitching motility protein PilT</fullName>
    </submittedName>
</protein>
<comment type="caution">
    <text evidence="3">The sequence shown here is derived from an EMBL/GenBank/DDBJ whole genome shotgun (WGS) entry which is preliminary data.</text>
</comment>
<dbReference type="AlphaFoldDB" id="A0A0S7Y459"/>
<name>A0A0S7Y459_UNCSA</name>
<evidence type="ECO:0000256" key="1">
    <source>
        <dbReference type="ARBA" id="ARBA00006611"/>
    </source>
</evidence>
<dbReference type="GO" id="GO:0005524">
    <property type="term" value="F:ATP binding"/>
    <property type="evidence" value="ECO:0007669"/>
    <property type="project" value="InterPro"/>
</dbReference>
<feature type="domain" description="Bacterial type II secretion system protein E" evidence="2">
    <location>
        <begin position="192"/>
        <end position="206"/>
    </location>
</feature>
<dbReference type="SUPFAM" id="SSF52540">
    <property type="entry name" value="P-loop containing nucleoside triphosphate hydrolases"/>
    <property type="match status" value="1"/>
</dbReference>
<dbReference type="EMBL" id="LIZX01000022">
    <property type="protein sequence ID" value="KPJ69537.1"/>
    <property type="molecule type" value="Genomic_DNA"/>
</dbReference>
<dbReference type="InterPro" id="IPR001482">
    <property type="entry name" value="T2SS/T4SS_dom"/>
</dbReference>
<accession>A0A0S7Y459</accession>
<evidence type="ECO:0000313" key="4">
    <source>
        <dbReference type="Proteomes" id="UP000051861"/>
    </source>
</evidence>
<dbReference type="PROSITE" id="PS00662">
    <property type="entry name" value="T2SP_E"/>
    <property type="match status" value="1"/>
</dbReference>
<reference evidence="3 4" key="1">
    <citation type="journal article" date="2015" name="Microbiome">
        <title>Genomic resolution of linkages in carbon, nitrogen, and sulfur cycling among widespread estuary sediment bacteria.</title>
        <authorList>
            <person name="Baker B.J."/>
            <person name="Lazar C.S."/>
            <person name="Teske A.P."/>
            <person name="Dick G.J."/>
        </authorList>
    </citation>
    <scope>NUCLEOTIDE SEQUENCE [LARGE SCALE GENOMIC DNA]</scope>
    <source>
        <strain evidence="3">DG_54_3</strain>
    </source>
</reference>
<dbReference type="PATRIC" id="fig|1703775.3.peg.673"/>
<dbReference type="InterPro" id="IPR006321">
    <property type="entry name" value="PilT/PilU"/>
</dbReference>
<dbReference type="Gene3D" id="3.30.450.90">
    <property type="match status" value="1"/>
</dbReference>
<dbReference type="PANTHER" id="PTHR30486:SF16">
    <property type="entry name" value="TWITCHING MOTILITY PROTEIN PILT"/>
    <property type="match status" value="1"/>
</dbReference>
<dbReference type="CDD" id="cd01131">
    <property type="entry name" value="PilT"/>
    <property type="match status" value="1"/>
</dbReference>
<sequence length="360" mass="40310">MDIKSLLLQLNQTKASDLLLAAGNYPILRINNLLYKQGNKNLTPDEIESLIAPIIRREEMEEFKKVKELDTAYEDELSRYRVNLHYQRGSMAASIRRIQRDIPPLEELGFPPHVKNFTTLERGLVLVTGPTGCGKSTTQAAMLDLINSTRACHIITIEDPIEYVHTPKQAMIEQREVGIDTVSFTEALKRVLRQIPDVILIGEMRDLESIQMAITAAETGHLVISTLHTQDAVQSVDRMIDVFPPHQQPQIRTMLSLTLQGIISQQLIPRKDGKGLALAVEILVATHAIRNIIRKGSTQDVYSMIELGAQSGMQNMDVSLFNLYKKGLISKEHALGSSINRERMEKMLSGSASIPDKKNP</sequence>
<dbReference type="PANTHER" id="PTHR30486">
    <property type="entry name" value="TWITCHING MOTILITY PROTEIN PILT"/>
    <property type="match status" value="1"/>
</dbReference>
<organism evidence="3 4">
    <name type="scientific">candidate division WOR-1 bacterium DG_54_3</name>
    <dbReference type="NCBI Taxonomy" id="1703775"/>
    <lineage>
        <taxon>Bacteria</taxon>
        <taxon>Bacillati</taxon>
        <taxon>Saganbacteria</taxon>
    </lineage>
</organism>
<dbReference type="Gene3D" id="3.40.50.300">
    <property type="entry name" value="P-loop containing nucleotide triphosphate hydrolases"/>
    <property type="match status" value="1"/>
</dbReference>
<evidence type="ECO:0000313" key="3">
    <source>
        <dbReference type="EMBL" id="KPJ69537.1"/>
    </source>
</evidence>
<dbReference type="InterPro" id="IPR050921">
    <property type="entry name" value="T4SS_GSP_E_ATPase"/>
</dbReference>
<proteinExistence type="inferred from homology"/>
<dbReference type="Pfam" id="PF00437">
    <property type="entry name" value="T2SSE"/>
    <property type="match status" value="1"/>
</dbReference>
<gene>
    <name evidence="3" type="ORF">AMJ44_03500</name>
</gene>
<evidence type="ECO:0000259" key="2">
    <source>
        <dbReference type="PROSITE" id="PS00662"/>
    </source>
</evidence>
<comment type="similarity">
    <text evidence="1">Belongs to the GSP E family.</text>
</comment>
<dbReference type="NCBIfam" id="TIGR01420">
    <property type="entry name" value="pilT_fam"/>
    <property type="match status" value="1"/>
</dbReference>
<dbReference type="InterPro" id="IPR027417">
    <property type="entry name" value="P-loop_NTPase"/>
</dbReference>
<dbReference type="Proteomes" id="UP000051861">
    <property type="component" value="Unassembled WGS sequence"/>
</dbReference>